<dbReference type="GO" id="GO:0020037">
    <property type="term" value="F:heme binding"/>
    <property type="evidence" value="ECO:0007669"/>
    <property type="project" value="InterPro"/>
</dbReference>
<dbReference type="PANTHER" id="PTHR46696:SF1">
    <property type="entry name" value="CYTOCHROME P450 YJIB-RELATED"/>
    <property type="match status" value="1"/>
</dbReference>
<dbReference type="GO" id="GO:0005506">
    <property type="term" value="F:iron ion binding"/>
    <property type="evidence" value="ECO:0007669"/>
    <property type="project" value="InterPro"/>
</dbReference>
<dbReference type="GO" id="GO:0016705">
    <property type="term" value="F:oxidoreductase activity, acting on paired donors, with incorporation or reduction of molecular oxygen"/>
    <property type="evidence" value="ECO:0007669"/>
    <property type="project" value="InterPro"/>
</dbReference>
<dbReference type="SUPFAM" id="SSF48264">
    <property type="entry name" value="Cytochrome P450"/>
    <property type="match status" value="1"/>
</dbReference>
<dbReference type="CDD" id="cd00302">
    <property type="entry name" value="cytochrome_P450"/>
    <property type="match status" value="1"/>
</dbReference>
<dbReference type="PRINTS" id="PR00359">
    <property type="entry name" value="BP450"/>
</dbReference>
<keyword evidence="2" id="KW-0503">Monooxygenase</keyword>
<dbReference type="Gene3D" id="1.10.630.10">
    <property type="entry name" value="Cytochrome P450"/>
    <property type="match status" value="1"/>
</dbReference>
<keyword evidence="2" id="KW-0560">Oxidoreductase</keyword>
<keyword evidence="2" id="KW-0349">Heme</keyword>
<evidence type="ECO:0000313" key="4">
    <source>
        <dbReference type="EMBL" id="MUN62004.1"/>
    </source>
</evidence>
<dbReference type="PROSITE" id="PS00086">
    <property type="entry name" value="CYTOCHROME_P450"/>
    <property type="match status" value="1"/>
</dbReference>
<evidence type="ECO:0000256" key="2">
    <source>
        <dbReference type="RuleBase" id="RU000461"/>
    </source>
</evidence>
<organism evidence="4 5">
    <name type="scientific">Kocuria sediminis</name>
    <dbReference type="NCBI Taxonomy" id="1038857"/>
    <lineage>
        <taxon>Bacteria</taxon>
        <taxon>Bacillati</taxon>
        <taxon>Actinomycetota</taxon>
        <taxon>Actinomycetes</taxon>
        <taxon>Micrococcales</taxon>
        <taxon>Micrococcaceae</taxon>
        <taxon>Kocuria</taxon>
    </lineage>
</organism>
<sequence length="432" mass="48099">MSDHDARCPVPHGDSHGDPRGDRRRTAPPGESATPRVEVRDGVWHVRALPLVRQVLREADATVQAGFSAETARQGLTGDHPPVLYADGPEHRRQRTATARFFTPATVRRRYRDLMEERADDLVERIRQDGGAELSAVTLRYSVEVAAQVVGLTNSDIDGMSRRLERFFSGPVTGSSGAPQRRLPGRLGAVVGSVRPVWAMSAFRFRDVRPAIRARREQPREDVISHLLQQGYTDREILVECLTYAAAGMATTREFIAVAAWHLLEDDGLRAEYLAAEEPARHGILHEILRLEPVVGHLYRRTTQDLVLEDGGERHEVPAGALLDLYVRQANADPQELGEDARQLCPERPRPKGVRPEVMSFGDGAHRCPGGFIAIQETDVFLQRLLRLPLEFAHPPRVSWVELIAAYEVRDVVLRVGAGQGWREPSPASTAR</sequence>
<dbReference type="InterPro" id="IPR017972">
    <property type="entry name" value="Cyt_P450_CS"/>
</dbReference>
<protein>
    <submittedName>
        <fullName evidence="4">Cytochrome P450</fullName>
    </submittedName>
</protein>
<dbReference type="InterPro" id="IPR001128">
    <property type="entry name" value="Cyt_P450"/>
</dbReference>
<name>A0A6N8GMK7_9MICC</name>
<comment type="similarity">
    <text evidence="1 2">Belongs to the cytochrome P450 family.</text>
</comment>
<feature type="region of interest" description="Disordered" evidence="3">
    <location>
        <begin position="1"/>
        <end position="38"/>
    </location>
</feature>
<dbReference type="PANTHER" id="PTHR46696">
    <property type="entry name" value="P450, PUTATIVE (EUROFUNG)-RELATED"/>
    <property type="match status" value="1"/>
</dbReference>
<keyword evidence="2" id="KW-0479">Metal-binding</keyword>
<reference evidence="4 5" key="1">
    <citation type="submission" date="2019-12" db="EMBL/GenBank/DDBJ databases">
        <authorList>
            <person name="Shi Y."/>
        </authorList>
    </citation>
    <scope>NUCLEOTIDE SEQUENCE [LARGE SCALE GENOMIC DNA]</scope>
    <source>
        <strain evidence="4 5">JCM 17929</strain>
    </source>
</reference>
<keyword evidence="2" id="KW-0408">Iron</keyword>
<dbReference type="Proteomes" id="UP000436989">
    <property type="component" value="Unassembled WGS sequence"/>
</dbReference>
<accession>A0A6N8GMK7</accession>
<dbReference type="InterPro" id="IPR036396">
    <property type="entry name" value="Cyt_P450_sf"/>
</dbReference>
<dbReference type="RefSeq" id="WP_156266871.1">
    <property type="nucleotide sequence ID" value="NZ_WOGU01000002.1"/>
</dbReference>
<dbReference type="EMBL" id="WOGU01000002">
    <property type="protein sequence ID" value="MUN62004.1"/>
    <property type="molecule type" value="Genomic_DNA"/>
</dbReference>
<gene>
    <name evidence="4" type="ORF">GMA12_02400</name>
</gene>
<keyword evidence="5" id="KW-1185">Reference proteome</keyword>
<dbReference type="InterPro" id="IPR002397">
    <property type="entry name" value="Cyt_P450_B"/>
</dbReference>
<feature type="compositionally biased region" description="Basic and acidic residues" evidence="3">
    <location>
        <begin position="1"/>
        <end position="25"/>
    </location>
</feature>
<dbReference type="AlphaFoldDB" id="A0A6N8GMK7"/>
<evidence type="ECO:0000256" key="3">
    <source>
        <dbReference type="SAM" id="MobiDB-lite"/>
    </source>
</evidence>
<dbReference type="GO" id="GO:0004497">
    <property type="term" value="F:monooxygenase activity"/>
    <property type="evidence" value="ECO:0007669"/>
    <property type="project" value="UniProtKB-KW"/>
</dbReference>
<evidence type="ECO:0000256" key="1">
    <source>
        <dbReference type="ARBA" id="ARBA00010617"/>
    </source>
</evidence>
<evidence type="ECO:0000313" key="5">
    <source>
        <dbReference type="Proteomes" id="UP000436989"/>
    </source>
</evidence>
<proteinExistence type="inferred from homology"/>
<comment type="caution">
    <text evidence="4">The sequence shown here is derived from an EMBL/GenBank/DDBJ whole genome shotgun (WGS) entry which is preliminary data.</text>
</comment>
<dbReference type="Pfam" id="PF00067">
    <property type="entry name" value="p450"/>
    <property type="match status" value="1"/>
</dbReference>